<organism evidence="2 3">
    <name type="scientific">Solirubrobacter pauli</name>
    <dbReference type="NCBI Taxonomy" id="166793"/>
    <lineage>
        <taxon>Bacteria</taxon>
        <taxon>Bacillati</taxon>
        <taxon>Actinomycetota</taxon>
        <taxon>Thermoleophilia</taxon>
        <taxon>Solirubrobacterales</taxon>
        <taxon>Solirubrobacteraceae</taxon>
        <taxon>Solirubrobacter</taxon>
    </lineage>
</organism>
<protein>
    <submittedName>
        <fullName evidence="2">Cytochrome c biogenesis protein CcdA</fullName>
    </submittedName>
</protein>
<feature type="transmembrane region" description="Helical" evidence="1">
    <location>
        <begin position="112"/>
        <end position="141"/>
    </location>
</feature>
<proteinExistence type="predicted"/>
<feature type="transmembrane region" description="Helical" evidence="1">
    <location>
        <begin position="6"/>
        <end position="27"/>
    </location>
</feature>
<sequence length="479" mass="49357">MVEVTLIALALVAGVTGAWSPCGFSMVETLAPSGYAGRMRVTVVACTTFAAGALVGGVITFGGLALVGSWLGAAAPAAAALIALAAAVGEARGARIMPQVRRQVPESWRRVLAVPLAAGLYGVLLGLGFTTFILTFAVWALAGVSVALGDPALGLAVGVAFGVGRTLPVVVLAPFGGGAAHAAMAEEPRILRSLRLADAAALAVVAVSLFAAPAQAQSVSATAIGFADPSVDGQTLALHRPGGFGELRGPGGVQPVAGNHPAVGGGRQAWIENGHVVVFGVQAFSAPEADSVAVSNTFVVWRQGAELWAASLTDLTPRQVVVGAVGRPALSGNLLVYDVDGRIESVDLATGVRTMLRREARAQLRGPSIVGLELTYVRATYSRQQVRIGRLRLQRVASDQAIYGTYPTARRDAGHEPNRFPAKGHINKPLWERPPAGVQDTLTTTAANSSAVWVTRVRKRPGQVPFATVLVVPRVAANG</sequence>
<dbReference type="RefSeq" id="WP_121249811.1">
    <property type="nucleotide sequence ID" value="NZ_RBIL01000001.1"/>
</dbReference>
<evidence type="ECO:0000313" key="3">
    <source>
        <dbReference type="Proteomes" id="UP000278962"/>
    </source>
</evidence>
<gene>
    <name evidence="2" type="ORF">C8N24_1921</name>
</gene>
<keyword evidence="1" id="KW-0812">Transmembrane</keyword>
<dbReference type="AlphaFoldDB" id="A0A660LAP4"/>
<evidence type="ECO:0000313" key="2">
    <source>
        <dbReference type="EMBL" id="RKQ92082.1"/>
    </source>
</evidence>
<keyword evidence="1" id="KW-0472">Membrane</keyword>
<accession>A0A660LAP4</accession>
<dbReference type="Proteomes" id="UP000278962">
    <property type="component" value="Unassembled WGS sequence"/>
</dbReference>
<dbReference type="EMBL" id="RBIL01000001">
    <property type="protein sequence ID" value="RKQ92082.1"/>
    <property type="molecule type" value="Genomic_DNA"/>
</dbReference>
<reference evidence="2 3" key="1">
    <citation type="submission" date="2018-10" db="EMBL/GenBank/DDBJ databases">
        <title>Genomic Encyclopedia of Archaeal and Bacterial Type Strains, Phase II (KMG-II): from individual species to whole genera.</title>
        <authorList>
            <person name="Goeker M."/>
        </authorList>
    </citation>
    <scope>NUCLEOTIDE SEQUENCE [LARGE SCALE GENOMIC DNA]</scope>
    <source>
        <strain evidence="2 3">DSM 14954</strain>
    </source>
</reference>
<feature type="transmembrane region" description="Helical" evidence="1">
    <location>
        <begin position="70"/>
        <end position="91"/>
    </location>
</feature>
<keyword evidence="3" id="KW-1185">Reference proteome</keyword>
<comment type="caution">
    <text evidence="2">The sequence shown here is derived from an EMBL/GenBank/DDBJ whole genome shotgun (WGS) entry which is preliminary data.</text>
</comment>
<evidence type="ECO:0000256" key="1">
    <source>
        <dbReference type="SAM" id="Phobius"/>
    </source>
</evidence>
<dbReference type="OrthoDB" id="5242375at2"/>
<name>A0A660LAP4_9ACTN</name>
<feature type="transmembrane region" description="Helical" evidence="1">
    <location>
        <begin position="39"/>
        <end position="64"/>
    </location>
</feature>
<keyword evidence="1" id="KW-1133">Transmembrane helix</keyword>